<evidence type="ECO:0000313" key="1">
    <source>
        <dbReference type="EMBL" id="ART31370.1"/>
    </source>
</evidence>
<reference evidence="1" key="1">
    <citation type="submission" date="2017-03" db="EMBL/GenBank/DDBJ databases">
        <title>The mitochondrial genome of the carnivorous plant Utricularia reniformis (Lentibulariaceae): structure, comparative analysis and evolutionary landmarks.</title>
        <authorList>
            <person name="Silva S.R."/>
            <person name="Alvarenga D.O."/>
            <person name="Michael T.P."/>
            <person name="Miranda V.F.O."/>
            <person name="Varani A.M."/>
        </authorList>
    </citation>
    <scope>NUCLEOTIDE SEQUENCE</scope>
</reference>
<sequence length="47" mass="5486">MPSPTLDIYNWFSLISSHDLSHFNIECHFGNVKDMCFILNKLQMQGL</sequence>
<name>A0A1Y0B1S4_9LAMI</name>
<accession>A0A1Y0B1S4</accession>
<dbReference type="EMBL" id="KY774314">
    <property type="protein sequence ID" value="ART31370.1"/>
    <property type="molecule type" value="Genomic_DNA"/>
</dbReference>
<keyword evidence="1" id="KW-0496">Mitochondrion</keyword>
<proteinExistence type="predicted"/>
<dbReference type="AlphaFoldDB" id="A0A1Y0B1S4"/>
<geneLocation type="mitochondrion" evidence="1"/>
<protein>
    <submittedName>
        <fullName evidence="1">Uncharacterized protein</fullName>
    </submittedName>
</protein>
<gene>
    <name evidence="1" type="ORF">AEK19_MT1156</name>
</gene>
<organism evidence="1">
    <name type="scientific">Utricularia reniformis</name>
    <dbReference type="NCBI Taxonomy" id="192314"/>
    <lineage>
        <taxon>Eukaryota</taxon>
        <taxon>Viridiplantae</taxon>
        <taxon>Streptophyta</taxon>
        <taxon>Embryophyta</taxon>
        <taxon>Tracheophyta</taxon>
        <taxon>Spermatophyta</taxon>
        <taxon>Magnoliopsida</taxon>
        <taxon>eudicotyledons</taxon>
        <taxon>Gunneridae</taxon>
        <taxon>Pentapetalae</taxon>
        <taxon>asterids</taxon>
        <taxon>lamiids</taxon>
        <taxon>Lamiales</taxon>
        <taxon>Lentibulariaceae</taxon>
        <taxon>Utricularia</taxon>
    </lineage>
</organism>